<dbReference type="Proteomes" id="UP000004382">
    <property type="component" value="Unassembled WGS sequence"/>
</dbReference>
<dbReference type="EMBL" id="AGJK01000147">
    <property type="protein sequence ID" value="EHP90861.1"/>
    <property type="molecule type" value="Genomic_DNA"/>
</dbReference>
<name>H1KNM6_METEX</name>
<reference evidence="1 2" key="1">
    <citation type="submission" date="2011-09" db="EMBL/GenBank/DDBJ databases">
        <title>The draft genome of Methylobacterium extorquens DSM 13060.</title>
        <authorList>
            <consortium name="US DOE Joint Genome Institute (JGI-PGF)"/>
            <person name="Lucas S."/>
            <person name="Han J."/>
            <person name="Lapidus A."/>
            <person name="Cheng J.-F."/>
            <person name="Goodwin L."/>
            <person name="Pitluck S."/>
            <person name="Peters L."/>
            <person name="Land M.L."/>
            <person name="Hauser L."/>
            <person name="Koskimaki J."/>
            <person name="Halonen O."/>
            <person name="Pirttila A."/>
            <person name="Frank C."/>
            <person name="Woyke T.J."/>
        </authorList>
    </citation>
    <scope>NUCLEOTIDE SEQUENCE [LARGE SCALE GENOMIC DNA]</scope>
    <source>
        <strain evidence="1 2">DSM 13060</strain>
    </source>
</reference>
<sequence length="54" mass="5842">MKQTAPISLDSFDPEVLAAAREVARRAGVPLESWIASVATPDPSKPGPRRRRAD</sequence>
<evidence type="ECO:0000313" key="2">
    <source>
        <dbReference type="Proteomes" id="UP000004382"/>
    </source>
</evidence>
<feature type="non-terminal residue" evidence="1">
    <location>
        <position position="54"/>
    </location>
</feature>
<proteinExistence type="predicted"/>
<evidence type="ECO:0000313" key="1">
    <source>
        <dbReference type="EMBL" id="EHP90861.1"/>
    </source>
</evidence>
<organism evidence="1 2">
    <name type="scientific">Methylorubrum extorquens DSM 13060</name>
    <dbReference type="NCBI Taxonomy" id="882800"/>
    <lineage>
        <taxon>Bacteria</taxon>
        <taxon>Pseudomonadati</taxon>
        <taxon>Pseudomonadota</taxon>
        <taxon>Alphaproteobacteria</taxon>
        <taxon>Hyphomicrobiales</taxon>
        <taxon>Methylobacteriaceae</taxon>
        <taxon>Methylorubrum</taxon>
    </lineage>
</organism>
<accession>H1KNM6</accession>
<gene>
    <name evidence="1" type="ORF">MetexDRAFT_4239</name>
</gene>
<protein>
    <submittedName>
        <fullName evidence="1">Sel1 domain protein repeat-containing protein</fullName>
    </submittedName>
</protein>
<dbReference type="AlphaFoldDB" id="H1KNM6"/>
<comment type="caution">
    <text evidence="1">The sequence shown here is derived from an EMBL/GenBank/DDBJ whole genome shotgun (WGS) entry which is preliminary data.</text>
</comment>